<reference evidence="2" key="1">
    <citation type="journal article" date="2010" name="Genome Res.">
        <title>Population genomic sequencing of Coccidioides fungi reveals recent hybridization and transposon control.</title>
        <authorList>
            <person name="Neafsey D.E."/>
            <person name="Barker B.M."/>
            <person name="Sharpton T.J."/>
            <person name="Stajich J.E."/>
            <person name="Park D.J."/>
            <person name="Whiston E."/>
            <person name="Hung C.-Y."/>
            <person name="McMahan C."/>
            <person name="White J."/>
            <person name="Sykes S."/>
            <person name="Heiman D."/>
            <person name="Young S."/>
            <person name="Zeng Q."/>
            <person name="Abouelleil A."/>
            <person name="Aftuck L."/>
            <person name="Bessette D."/>
            <person name="Brown A."/>
            <person name="FitzGerald M."/>
            <person name="Lui A."/>
            <person name="Macdonald J.P."/>
            <person name="Priest M."/>
            <person name="Orbach M.J."/>
            <person name="Galgiani J.N."/>
            <person name="Kirkland T.N."/>
            <person name="Cole G.T."/>
            <person name="Birren B.W."/>
            <person name="Henn M.R."/>
            <person name="Taylor J.W."/>
            <person name="Rounsley S.D."/>
        </authorList>
    </citation>
    <scope>NUCLEOTIDE SEQUENCE [LARGE SCALE GENOMIC DNA]</scope>
    <source>
        <strain evidence="2">RMSCC 2394</strain>
    </source>
</reference>
<dbReference type="EMBL" id="DS028094">
    <property type="protein sequence ID" value="KMP02927.1"/>
    <property type="molecule type" value="Genomic_DNA"/>
</dbReference>
<accession>A0A0J7AZK7</accession>
<sequence length="102" mass="11098">MANAIQSNPTKNLRWGQSEGIDGTPPPCLDLHRPSLVVLRPSFLTLATLACLADVEKQERTLIPSCDEELAGAIAPILYRRGIARLADIFTLNVGIEFVSLI</sequence>
<evidence type="ECO:0000313" key="2">
    <source>
        <dbReference type="Proteomes" id="UP000054565"/>
    </source>
</evidence>
<dbReference type="Proteomes" id="UP000054565">
    <property type="component" value="Unassembled WGS sequence"/>
</dbReference>
<proteinExistence type="predicted"/>
<protein>
    <submittedName>
        <fullName evidence="1">Uncharacterized protein</fullName>
    </submittedName>
</protein>
<evidence type="ECO:0000313" key="1">
    <source>
        <dbReference type="EMBL" id="KMP02927.1"/>
    </source>
</evidence>
<organism evidence="1 2">
    <name type="scientific">Coccidioides immitis RMSCC 2394</name>
    <dbReference type="NCBI Taxonomy" id="404692"/>
    <lineage>
        <taxon>Eukaryota</taxon>
        <taxon>Fungi</taxon>
        <taxon>Dikarya</taxon>
        <taxon>Ascomycota</taxon>
        <taxon>Pezizomycotina</taxon>
        <taxon>Eurotiomycetes</taxon>
        <taxon>Eurotiomycetidae</taxon>
        <taxon>Onygenales</taxon>
        <taxon>Onygenaceae</taxon>
        <taxon>Coccidioides</taxon>
    </lineage>
</organism>
<name>A0A0J7AZK7_COCIT</name>
<dbReference type="AlphaFoldDB" id="A0A0J7AZK7"/>
<gene>
    <name evidence="1" type="ORF">CIRG_02619</name>
</gene>